<dbReference type="HOGENOM" id="CLU_569814_0_0_1"/>
<dbReference type="OrthoDB" id="1022638at2759"/>
<feature type="compositionally biased region" description="Polar residues" evidence="1">
    <location>
        <begin position="61"/>
        <end position="72"/>
    </location>
</feature>
<feature type="compositionally biased region" description="Basic and acidic residues" evidence="1">
    <location>
        <begin position="1"/>
        <end position="11"/>
    </location>
</feature>
<keyword evidence="4" id="KW-1185">Reference proteome</keyword>
<reference evidence="3 4" key="1">
    <citation type="journal article" date="2013" name="PLoS Genet.">
        <title>Genomic mechanisms accounting for the adaptation to parasitism in nematode-trapping fungi.</title>
        <authorList>
            <person name="Meerupati T."/>
            <person name="Andersson K.M."/>
            <person name="Friman E."/>
            <person name="Kumar D."/>
            <person name="Tunlid A."/>
            <person name="Ahren D."/>
        </authorList>
    </citation>
    <scope>NUCLEOTIDE SEQUENCE [LARGE SCALE GENOMIC DNA]</scope>
    <source>
        <strain evidence="3 4">CBS 200.50</strain>
    </source>
</reference>
<reference evidence="4" key="2">
    <citation type="submission" date="2013-04" db="EMBL/GenBank/DDBJ databases">
        <title>Genomic mechanisms accounting for the adaptation to parasitism in nematode-trapping fungi.</title>
        <authorList>
            <person name="Ahren D.G."/>
        </authorList>
    </citation>
    <scope>NUCLEOTIDE SEQUENCE [LARGE SCALE GENOMIC DNA]</scope>
    <source>
        <strain evidence="4">CBS 200.50</strain>
    </source>
</reference>
<feature type="compositionally biased region" description="Low complexity" evidence="1">
    <location>
        <begin position="25"/>
        <end position="44"/>
    </location>
</feature>
<feature type="compositionally biased region" description="Polar residues" evidence="1">
    <location>
        <begin position="12"/>
        <end position="24"/>
    </location>
</feature>
<accession>S8CDY3</accession>
<dbReference type="OMA" id="FWHEDAF"/>
<evidence type="ECO:0000313" key="4">
    <source>
        <dbReference type="Proteomes" id="UP000015100"/>
    </source>
</evidence>
<name>S8CDY3_DACHA</name>
<comment type="caution">
    <text evidence="3">The sequence shown here is derived from an EMBL/GenBank/DDBJ whole genome shotgun (WGS) entry which is preliminary data.</text>
</comment>
<dbReference type="PROSITE" id="PS50097">
    <property type="entry name" value="BTB"/>
    <property type="match status" value="1"/>
</dbReference>
<protein>
    <recommendedName>
        <fullName evidence="2">BTB domain-containing protein</fullName>
    </recommendedName>
</protein>
<evidence type="ECO:0000313" key="3">
    <source>
        <dbReference type="EMBL" id="EPS45862.1"/>
    </source>
</evidence>
<feature type="domain" description="BTB" evidence="2">
    <location>
        <begin position="279"/>
        <end position="350"/>
    </location>
</feature>
<dbReference type="InterPro" id="IPR000210">
    <property type="entry name" value="BTB/POZ_dom"/>
</dbReference>
<feature type="compositionally biased region" description="Polar residues" evidence="1">
    <location>
        <begin position="45"/>
        <end position="54"/>
    </location>
</feature>
<organism evidence="3 4">
    <name type="scientific">Dactylellina haptotyla (strain CBS 200.50)</name>
    <name type="common">Nematode-trapping fungus</name>
    <name type="synonym">Monacrosporium haptotylum</name>
    <dbReference type="NCBI Taxonomy" id="1284197"/>
    <lineage>
        <taxon>Eukaryota</taxon>
        <taxon>Fungi</taxon>
        <taxon>Dikarya</taxon>
        <taxon>Ascomycota</taxon>
        <taxon>Pezizomycotina</taxon>
        <taxon>Orbiliomycetes</taxon>
        <taxon>Orbiliales</taxon>
        <taxon>Orbiliaceae</taxon>
        <taxon>Dactylellina</taxon>
    </lineage>
</organism>
<dbReference type="AlphaFoldDB" id="S8CDY3"/>
<gene>
    <name evidence="3" type="ORF">H072_203</name>
</gene>
<proteinExistence type="predicted"/>
<evidence type="ECO:0000256" key="1">
    <source>
        <dbReference type="SAM" id="MobiDB-lite"/>
    </source>
</evidence>
<dbReference type="EMBL" id="AQGS01000003">
    <property type="protein sequence ID" value="EPS45862.1"/>
    <property type="molecule type" value="Genomic_DNA"/>
</dbReference>
<sequence>MPRREPKDSDTRPQVATSSAMNIKSSTVAVTGSGSVLSGSTTSSLMRPTVSSASKIRPRVASSSTPVSTRPSKSPRAVLGKTPMGASGRKIQKLIPSSLRKQLVATENESFNIINASPEVEFVASEPSERGEEPVVTKTYENLPDYVPDCAEVGYKDDFIVIYAEPPGASDFDELPKSSFTEQQAGMLTGPEIGQLFGTIAVQNQAPETEATYPEEFDDEEYFLDFDKIHQWLLNVEEEEDKYIFIPPTSGERFDLRPFYSDPSGINTKYDPFYVDPQRDAVVVIGESATVFLVHQNIITGYSITFRENFEAHEPLGDGQYHEIILPKVASEGFYYTIAYLYRPVAPLSDFLDIAVETVMLETSIQMDFKELQMSIRTDIDMRVSNQLIGINDTMRAASVLHKYAVRKEFVWREDGWVRRILRQSSIMDMLDSLAVLFQDTTWIDSGFIDGLVGLLREARLRV</sequence>
<evidence type="ECO:0000259" key="2">
    <source>
        <dbReference type="PROSITE" id="PS50097"/>
    </source>
</evidence>
<feature type="region of interest" description="Disordered" evidence="1">
    <location>
        <begin position="1"/>
        <end position="89"/>
    </location>
</feature>
<dbReference type="Proteomes" id="UP000015100">
    <property type="component" value="Unassembled WGS sequence"/>
</dbReference>